<dbReference type="SUPFAM" id="SSF49348">
    <property type="entry name" value="Clathrin adaptor appendage domain"/>
    <property type="match status" value="1"/>
</dbReference>
<evidence type="ECO:0000313" key="7">
    <source>
        <dbReference type="EMBL" id="OHS93207.1"/>
    </source>
</evidence>
<dbReference type="InterPro" id="IPR011989">
    <property type="entry name" value="ARM-like"/>
</dbReference>
<dbReference type="InterPro" id="IPR016024">
    <property type="entry name" value="ARM-type_fold"/>
</dbReference>
<evidence type="ECO:0000256" key="3">
    <source>
        <dbReference type="ARBA" id="ARBA00022448"/>
    </source>
</evidence>
<dbReference type="VEuPathDB" id="TrichDB:TRFO_40512"/>
<protein>
    <submittedName>
        <fullName evidence="7">Adaptin N terminal region family protein</fullName>
    </submittedName>
</protein>
<sequence>MTFKSTAASDMINVKGEMMTLRDKLDSNDPAERKKAAKRVVQIMRGGENVGELFSGMLRCVKTNDIELKRLVYLYLVTYSLQESEQSIMVVNTIIQDSQDSNPLVRALALRTMSRIHIEGVAENMIIPLKQRLDDQDPYVKKTAALAVAKLYDTVPEAIDNANVYQSLIELLTDSNPLVIANAAAAIMEINSKRTTPILKFTQANISAIANAIESSSEWCQAILFDAIAQYEPSDSQEASTMIDRLLPYLKHSNPAVVIGAFKCIFDMMDYDERLPQDLFGQIIPPFLTLVSSGEPEIQYIVLRTLTLFARKYPGALSKEVRLFFCKYNDPSYVKIQKLDIITINCAPRNAALVLDELTEYCNEIDVQFVRKTVRSIGEIALRQPSCARRCVDILVSLVEGKAEYSVEQAIIVLSDVLRKFPGQFESVIGKVCNNVDMLKDADARAALVWILGEYNAMIEKVDVILDPFLDTFADEAPQVQLQLISTIVKVFLDNPENTQDMLQFVLSEATKETVLPDVRNRALIYWRMLSLDNSLAKEFVIFGKGQVDDSGALFEPEVLDELICNMGMVSGILHILPSKFKRIVAREDEEDEGHNRQWRPANVKNVGNCPVAVNTDWDSKCFYLQITNKTEQTLTNLAVAVNVNKLGFELVEPIVFPKQLSATDSCEVAISYLFNSAKAAADGQYTLDFALRLNESVQFFSDFIDIRGIAQPKPMKKTEFLERFQQPEESLNIEIPGASLASSPELLERNIFVVAKNDHQVCLSFSLPPDLSYIADFEYSPQGVRGVVRGNPKFFDFIRESAKYAFCTD</sequence>
<dbReference type="Proteomes" id="UP000179807">
    <property type="component" value="Unassembled WGS sequence"/>
</dbReference>
<dbReference type="InterPro" id="IPR013037">
    <property type="entry name" value="Clathrin_b-adaptin_app_Ig-like"/>
</dbReference>
<reference evidence="7" key="1">
    <citation type="submission" date="2016-10" db="EMBL/GenBank/DDBJ databases">
        <authorList>
            <person name="Benchimol M."/>
            <person name="Almeida L.G."/>
            <person name="Vasconcelos A.T."/>
            <person name="Perreira-Neves A."/>
            <person name="Rosa I.A."/>
            <person name="Tasca T."/>
            <person name="Bogo M.R."/>
            <person name="de Souza W."/>
        </authorList>
    </citation>
    <scope>NUCLEOTIDE SEQUENCE [LARGE SCALE GENOMIC DNA]</scope>
    <source>
        <strain evidence="7">K</strain>
    </source>
</reference>
<gene>
    <name evidence="7" type="ORF">TRFO_40512</name>
</gene>
<evidence type="ECO:0000256" key="4">
    <source>
        <dbReference type="ARBA" id="ARBA00022927"/>
    </source>
</evidence>
<comment type="similarity">
    <text evidence="2">Belongs to the adaptor complexes large subunit family.</text>
</comment>
<comment type="subcellular location">
    <subcellularLocation>
        <location evidence="1">Endomembrane system</location>
    </subcellularLocation>
</comment>
<dbReference type="GO" id="GO:0012505">
    <property type="term" value="C:endomembrane system"/>
    <property type="evidence" value="ECO:0007669"/>
    <property type="project" value="UniProtKB-SubCell"/>
</dbReference>
<dbReference type="SUPFAM" id="SSF48371">
    <property type="entry name" value="ARM repeat"/>
    <property type="match status" value="1"/>
</dbReference>
<feature type="domain" description="Clathrin/coatomer adaptor adaptin-like N-terminal" evidence="6">
    <location>
        <begin position="17"/>
        <end position="533"/>
    </location>
</feature>
<keyword evidence="8" id="KW-1185">Reference proteome</keyword>
<accession>A0A1J4J4Y2</accession>
<evidence type="ECO:0000256" key="1">
    <source>
        <dbReference type="ARBA" id="ARBA00004308"/>
    </source>
</evidence>
<dbReference type="InterPro" id="IPR002553">
    <property type="entry name" value="Clathrin/coatomer_adapt-like_N"/>
</dbReference>
<dbReference type="GeneID" id="94847953"/>
<dbReference type="GO" id="GO:0006886">
    <property type="term" value="P:intracellular protein transport"/>
    <property type="evidence" value="ECO:0007669"/>
    <property type="project" value="InterPro"/>
</dbReference>
<dbReference type="GO" id="GO:0030117">
    <property type="term" value="C:membrane coat"/>
    <property type="evidence" value="ECO:0007669"/>
    <property type="project" value="InterPro"/>
</dbReference>
<evidence type="ECO:0000259" key="6">
    <source>
        <dbReference type="Pfam" id="PF01602"/>
    </source>
</evidence>
<proteinExistence type="inferred from homology"/>
<dbReference type="AlphaFoldDB" id="A0A1J4J4Y2"/>
<dbReference type="Gene3D" id="1.25.10.10">
    <property type="entry name" value="Leucine-rich Repeat Variant"/>
    <property type="match status" value="1"/>
</dbReference>
<dbReference type="EMBL" id="MLAK01001425">
    <property type="protein sequence ID" value="OHS93207.1"/>
    <property type="molecule type" value="Genomic_DNA"/>
</dbReference>
<name>A0A1J4J4Y2_9EUKA</name>
<keyword evidence="4" id="KW-0653">Protein transport</keyword>
<comment type="caution">
    <text evidence="7">The sequence shown here is derived from an EMBL/GenBank/DDBJ whole genome shotgun (WGS) entry which is preliminary data.</text>
</comment>
<dbReference type="RefSeq" id="XP_068346344.1">
    <property type="nucleotide sequence ID" value="XM_068513249.1"/>
</dbReference>
<dbReference type="PANTHER" id="PTHR11134">
    <property type="entry name" value="ADAPTOR COMPLEX SUBUNIT BETA FAMILY MEMBER"/>
    <property type="match status" value="1"/>
</dbReference>
<dbReference type="GO" id="GO:0016192">
    <property type="term" value="P:vesicle-mediated transport"/>
    <property type="evidence" value="ECO:0007669"/>
    <property type="project" value="InterPro"/>
</dbReference>
<keyword evidence="5" id="KW-0472">Membrane</keyword>
<evidence type="ECO:0000256" key="5">
    <source>
        <dbReference type="ARBA" id="ARBA00023136"/>
    </source>
</evidence>
<evidence type="ECO:0000313" key="8">
    <source>
        <dbReference type="Proteomes" id="UP000179807"/>
    </source>
</evidence>
<dbReference type="InterPro" id="IPR026739">
    <property type="entry name" value="AP_beta"/>
</dbReference>
<organism evidence="7 8">
    <name type="scientific">Tritrichomonas foetus</name>
    <dbReference type="NCBI Taxonomy" id="1144522"/>
    <lineage>
        <taxon>Eukaryota</taxon>
        <taxon>Metamonada</taxon>
        <taxon>Parabasalia</taxon>
        <taxon>Tritrichomonadida</taxon>
        <taxon>Tritrichomonadidae</taxon>
        <taxon>Tritrichomonas</taxon>
    </lineage>
</organism>
<keyword evidence="3" id="KW-0813">Transport</keyword>
<dbReference type="Pfam" id="PF01602">
    <property type="entry name" value="Adaptin_N"/>
    <property type="match status" value="1"/>
</dbReference>
<dbReference type="InterPro" id="IPR013041">
    <property type="entry name" value="Clathrin_app_Ig-like_sf"/>
</dbReference>
<evidence type="ECO:0000256" key="2">
    <source>
        <dbReference type="ARBA" id="ARBA00006613"/>
    </source>
</evidence>
<dbReference type="Gene3D" id="2.60.40.1150">
    <property type="match status" value="1"/>
</dbReference>
<dbReference type="OrthoDB" id="10254310at2759"/>